<gene>
    <name evidence="2" type="ORF">FOMPIDRAFT_1047689</name>
</gene>
<proteinExistence type="predicted"/>
<dbReference type="STRING" id="743788.S8FWJ9"/>
<evidence type="ECO:0000313" key="3">
    <source>
        <dbReference type="Proteomes" id="UP000015241"/>
    </source>
</evidence>
<dbReference type="eggNOG" id="KOG0519">
    <property type="taxonomic scope" value="Eukaryota"/>
</dbReference>
<reference evidence="2 3" key="1">
    <citation type="journal article" date="2012" name="Science">
        <title>The Paleozoic origin of enzymatic lignin decomposition reconstructed from 31 fungal genomes.</title>
        <authorList>
            <person name="Floudas D."/>
            <person name="Binder M."/>
            <person name="Riley R."/>
            <person name="Barry K."/>
            <person name="Blanchette R.A."/>
            <person name="Henrissat B."/>
            <person name="Martinez A.T."/>
            <person name="Otillar R."/>
            <person name="Spatafora J.W."/>
            <person name="Yadav J.S."/>
            <person name="Aerts A."/>
            <person name="Benoit I."/>
            <person name="Boyd A."/>
            <person name="Carlson A."/>
            <person name="Copeland A."/>
            <person name="Coutinho P.M."/>
            <person name="de Vries R.P."/>
            <person name="Ferreira P."/>
            <person name="Findley K."/>
            <person name="Foster B."/>
            <person name="Gaskell J."/>
            <person name="Glotzer D."/>
            <person name="Gorecki P."/>
            <person name="Heitman J."/>
            <person name="Hesse C."/>
            <person name="Hori C."/>
            <person name="Igarashi K."/>
            <person name="Jurgens J.A."/>
            <person name="Kallen N."/>
            <person name="Kersten P."/>
            <person name="Kohler A."/>
            <person name="Kuees U."/>
            <person name="Kumar T.K.A."/>
            <person name="Kuo A."/>
            <person name="LaButti K."/>
            <person name="Larrondo L.F."/>
            <person name="Lindquist E."/>
            <person name="Ling A."/>
            <person name="Lombard V."/>
            <person name="Lucas S."/>
            <person name="Lundell T."/>
            <person name="Martin R."/>
            <person name="McLaughlin D.J."/>
            <person name="Morgenstern I."/>
            <person name="Morin E."/>
            <person name="Murat C."/>
            <person name="Nagy L.G."/>
            <person name="Nolan M."/>
            <person name="Ohm R.A."/>
            <person name="Patyshakuliyeva A."/>
            <person name="Rokas A."/>
            <person name="Ruiz-Duenas F.J."/>
            <person name="Sabat G."/>
            <person name="Salamov A."/>
            <person name="Samejima M."/>
            <person name="Schmutz J."/>
            <person name="Slot J.C."/>
            <person name="St John F."/>
            <person name="Stenlid J."/>
            <person name="Sun H."/>
            <person name="Sun S."/>
            <person name="Syed K."/>
            <person name="Tsang A."/>
            <person name="Wiebenga A."/>
            <person name="Young D."/>
            <person name="Pisabarro A."/>
            <person name="Eastwood D.C."/>
            <person name="Martin F."/>
            <person name="Cullen D."/>
            <person name="Grigoriev I.V."/>
            <person name="Hibbett D.S."/>
        </authorList>
    </citation>
    <scope>NUCLEOTIDE SEQUENCE</scope>
    <source>
        <strain evidence="3">FP-58527</strain>
    </source>
</reference>
<evidence type="ECO:0000313" key="2">
    <source>
        <dbReference type="EMBL" id="EPT02625.1"/>
    </source>
</evidence>
<organism evidence="2 3">
    <name type="scientific">Fomitopsis schrenkii</name>
    <name type="common">Brown rot fungus</name>
    <dbReference type="NCBI Taxonomy" id="2126942"/>
    <lineage>
        <taxon>Eukaryota</taxon>
        <taxon>Fungi</taxon>
        <taxon>Dikarya</taxon>
        <taxon>Basidiomycota</taxon>
        <taxon>Agaricomycotina</taxon>
        <taxon>Agaricomycetes</taxon>
        <taxon>Polyporales</taxon>
        <taxon>Fomitopsis</taxon>
    </lineage>
</organism>
<dbReference type="AlphaFoldDB" id="S8FWJ9"/>
<dbReference type="EMBL" id="KE504134">
    <property type="protein sequence ID" value="EPT02625.1"/>
    <property type="molecule type" value="Genomic_DNA"/>
</dbReference>
<name>S8FWJ9_FOMSC</name>
<dbReference type="OrthoDB" id="3265815at2759"/>
<evidence type="ECO:0008006" key="4">
    <source>
        <dbReference type="Google" id="ProtNLM"/>
    </source>
</evidence>
<keyword evidence="3" id="KW-1185">Reference proteome</keyword>
<dbReference type="InParanoid" id="S8FWJ9"/>
<evidence type="ECO:0000256" key="1">
    <source>
        <dbReference type="SAM" id="MobiDB-lite"/>
    </source>
</evidence>
<feature type="compositionally biased region" description="Polar residues" evidence="1">
    <location>
        <begin position="15"/>
        <end position="29"/>
    </location>
</feature>
<accession>S8FWJ9</accession>
<dbReference type="HOGENOM" id="CLU_051530_2_0_1"/>
<protein>
    <recommendedName>
        <fullName evidence="4">BTB domain-containing protein</fullName>
    </recommendedName>
</protein>
<dbReference type="Proteomes" id="UP000015241">
    <property type="component" value="Unassembled WGS sequence"/>
</dbReference>
<feature type="region of interest" description="Disordered" evidence="1">
    <location>
        <begin position="15"/>
        <end position="42"/>
    </location>
</feature>
<sequence length="327" mass="35345">MHSVDFNKDSFMEGQDTSLNMGLGSSVTHRTPVGTPMERPNAAAAADAPITIAVSTAFQPTMLVDHRLPDLDLLSSDNVHFYVHRALVLAASRNTYGRLLAPPPPPNASRSPPVVPVPERADVLNIVAHAIYRLPVAQFAPSFAAVSAAFDALVRYGVPLAPLCLPGSPLHALVLSLAPPRPIEAYALAAHHDLPALAAPISAHLLAYPLTTLSDSLAQRIGPIYLKLLFLLHSGRMEALKKLLLRPPQGHEPTSDCDATQQERLTRSWALASVRLAWDAQPNISTNLLQAPLLYLGQELSCPICKRALQDRVAMLVREWASVKITI</sequence>